<name>D8LPJ0_ECTSI</name>
<dbReference type="Gene3D" id="1.25.40.20">
    <property type="entry name" value="Ankyrin repeat-containing domain"/>
    <property type="match status" value="1"/>
</dbReference>
<proteinExistence type="predicted"/>
<protein>
    <submittedName>
        <fullName evidence="1">Uncharacterized protein</fullName>
    </submittedName>
</protein>
<dbReference type="EMBL" id="FN648730">
    <property type="protein sequence ID" value="CBN80462.1"/>
    <property type="molecule type" value="Genomic_DNA"/>
</dbReference>
<dbReference type="AlphaFoldDB" id="D8LPJ0"/>
<dbReference type="EMBL" id="FN649741">
    <property type="protein sequence ID" value="CBN80462.1"/>
    <property type="molecule type" value="Genomic_DNA"/>
</dbReference>
<keyword evidence="2" id="KW-1185">Reference proteome</keyword>
<reference evidence="1 2" key="1">
    <citation type="journal article" date="2010" name="Nature">
        <title>The Ectocarpus genome and the independent evolution of multicellularity in brown algae.</title>
        <authorList>
            <person name="Cock J.M."/>
            <person name="Sterck L."/>
            <person name="Rouze P."/>
            <person name="Scornet D."/>
            <person name="Allen A.E."/>
            <person name="Amoutzias G."/>
            <person name="Anthouard V."/>
            <person name="Artiguenave F."/>
            <person name="Aury J.M."/>
            <person name="Badger J.H."/>
            <person name="Beszteri B."/>
            <person name="Billiau K."/>
            <person name="Bonnet E."/>
            <person name="Bothwell J.H."/>
            <person name="Bowler C."/>
            <person name="Boyen C."/>
            <person name="Brownlee C."/>
            <person name="Carrano C.J."/>
            <person name="Charrier B."/>
            <person name="Cho G.Y."/>
            <person name="Coelho S.M."/>
            <person name="Collen J."/>
            <person name="Corre E."/>
            <person name="Da Silva C."/>
            <person name="Delage L."/>
            <person name="Delaroque N."/>
            <person name="Dittami S.M."/>
            <person name="Doulbeau S."/>
            <person name="Elias M."/>
            <person name="Farnham G."/>
            <person name="Gachon C.M."/>
            <person name="Gschloessl B."/>
            <person name="Heesch S."/>
            <person name="Jabbari K."/>
            <person name="Jubin C."/>
            <person name="Kawai H."/>
            <person name="Kimura K."/>
            <person name="Kloareg B."/>
            <person name="Kupper F.C."/>
            <person name="Lang D."/>
            <person name="Le Bail A."/>
            <person name="Leblanc C."/>
            <person name="Lerouge P."/>
            <person name="Lohr M."/>
            <person name="Lopez P.J."/>
            <person name="Martens C."/>
            <person name="Maumus F."/>
            <person name="Michel G."/>
            <person name="Miranda-Saavedra D."/>
            <person name="Morales J."/>
            <person name="Moreau H."/>
            <person name="Motomura T."/>
            <person name="Nagasato C."/>
            <person name="Napoli C.A."/>
            <person name="Nelson D.R."/>
            <person name="Nyvall-Collen P."/>
            <person name="Peters A.F."/>
            <person name="Pommier C."/>
            <person name="Potin P."/>
            <person name="Poulain J."/>
            <person name="Quesneville H."/>
            <person name="Read B."/>
            <person name="Rensing S.A."/>
            <person name="Ritter A."/>
            <person name="Rousvoal S."/>
            <person name="Samanta M."/>
            <person name="Samson G."/>
            <person name="Schroeder D.C."/>
            <person name="Segurens B."/>
            <person name="Strittmatter M."/>
            <person name="Tonon T."/>
            <person name="Tregear J.W."/>
            <person name="Valentin K."/>
            <person name="von Dassow P."/>
            <person name="Yamagishi T."/>
            <person name="Van de Peer Y."/>
            <person name="Wincker P."/>
        </authorList>
    </citation>
    <scope>NUCLEOTIDE SEQUENCE [LARGE SCALE GENOMIC DNA]</scope>
    <source>
        <strain evidence="2">Ec32 / CCAP1310/4</strain>
    </source>
</reference>
<dbReference type="SUPFAM" id="SSF48403">
    <property type="entry name" value="Ankyrin repeat"/>
    <property type="match status" value="1"/>
</dbReference>
<evidence type="ECO:0000313" key="1">
    <source>
        <dbReference type="EMBL" id="CBN80462.1"/>
    </source>
</evidence>
<evidence type="ECO:0000313" key="2">
    <source>
        <dbReference type="Proteomes" id="UP000002630"/>
    </source>
</evidence>
<gene>
    <name evidence="1" type="ORF">Esi_0052_0156</name>
</gene>
<dbReference type="InterPro" id="IPR036770">
    <property type="entry name" value="Ankyrin_rpt-contain_sf"/>
</dbReference>
<dbReference type="Proteomes" id="UP000002630">
    <property type="component" value="Linkage Group LG16"/>
</dbReference>
<sequence length="301" mass="33255">MLSDIISLGPTSLISQYDGGGNFFYMGCLTKDVRGRWPLATTTALNCIISSTTRLAELPIGPFRTKCLIQGLVRAVDTQQCDTLAWIVPRLPIEYALFTDKLSCAVIETGVVSAISYAIPLTRTKKNEAPPAFRVSVENAVRKGHVDAAKFLFTRFADKELRSTVVMTACLEGDDSLVHWCAGAMMSQFPPEATRALVYRGNIDALAWLKTNGKYSYTLMNQTVLYAALGGHVEAVDWVLDNNPGIRYDAGEVCLMVCRKGLLDILKHLVVRRGFWFHATDCIRFAKKGSGIASWLMSRDD</sequence>
<dbReference type="InParanoid" id="D8LPJ0"/>
<accession>D8LPJ0</accession>
<organism evidence="1 2">
    <name type="scientific">Ectocarpus siliculosus</name>
    <name type="common">Brown alga</name>
    <name type="synonym">Conferva siliculosa</name>
    <dbReference type="NCBI Taxonomy" id="2880"/>
    <lineage>
        <taxon>Eukaryota</taxon>
        <taxon>Sar</taxon>
        <taxon>Stramenopiles</taxon>
        <taxon>Ochrophyta</taxon>
        <taxon>PX clade</taxon>
        <taxon>Phaeophyceae</taxon>
        <taxon>Ectocarpales</taxon>
        <taxon>Ectocarpaceae</taxon>
        <taxon>Ectocarpus</taxon>
    </lineage>
</organism>